<dbReference type="AlphaFoldDB" id="A0A1M6NA71"/>
<dbReference type="InterPro" id="IPR036388">
    <property type="entry name" value="WH-like_DNA-bd_sf"/>
</dbReference>
<proteinExistence type="predicted"/>
<dbReference type="OrthoDB" id="9808017at2"/>
<dbReference type="PANTHER" id="PTHR33169">
    <property type="entry name" value="PADR-FAMILY TRANSCRIPTIONAL REGULATOR"/>
    <property type="match status" value="1"/>
</dbReference>
<protein>
    <submittedName>
        <fullName evidence="2">Transcriptional regulator PadR-like family protein</fullName>
    </submittedName>
</protein>
<dbReference type="InterPro" id="IPR036390">
    <property type="entry name" value="WH_DNA-bd_sf"/>
</dbReference>
<dbReference type="SUPFAM" id="SSF46785">
    <property type="entry name" value="Winged helix' DNA-binding domain"/>
    <property type="match status" value="1"/>
</dbReference>
<dbReference type="Pfam" id="PF03551">
    <property type="entry name" value="PadR"/>
    <property type="match status" value="1"/>
</dbReference>
<accession>A0A1M6NA71</accession>
<dbReference type="Gene3D" id="1.10.10.10">
    <property type="entry name" value="Winged helix-like DNA-binding domain superfamily/Winged helix DNA-binding domain"/>
    <property type="match status" value="1"/>
</dbReference>
<sequence length="129" mass="14571">MLDFDKCPCSGSNLDRLIQPMILMNLAQEDLYGYKIVQRIADSPMFKGNKPDGTGVYRSLKAMEQRGLVVSSWSLDNTGPAKRFYHLTNVGEECLSRWLSTLEEYRKAIGMLLEDVHKACAHTKRGKGD</sequence>
<dbReference type="EMBL" id="FRAR01000004">
    <property type="protein sequence ID" value="SHJ92547.1"/>
    <property type="molecule type" value="Genomic_DNA"/>
</dbReference>
<name>A0A1M6NA71_9FIRM</name>
<keyword evidence="3" id="KW-1185">Reference proteome</keyword>
<gene>
    <name evidence="2" type="ORF">SAMN02745123_00002</name>
</gene>
<feature type="domain" description="Transcription regulator PadR N-terminal" evidence="1">
    <location>
        <begin position="22"/>
        <end position="95"/>
    </location>
</feature>
<dbReference type="STRING" id="1121421.SAMN02745123_00002"/>
<dbReference type="Proteomes" id="UP000183997">
    <property type="component" value="Unassembled WGS sequence"/>
</dbReference>
<evidence type="ECO:0000313" key="3">
    <source>
        <dbReference type="Proteomes" id="UP000183997"/>
    </source>
</evidence>
<dbReference type="RefSeq" id="WP_072910235.1">
    <property type="nucleotide sequence ID" value="NZ_FRAR01000004.1"/>
</dbReference>
<evidence type="ECO:0000313" key="2">
    <source>
        <dbReference type="EMBL" id="SHJ92547.1"/>
    </source>
</evidence>
<reference evidence="3" key="1">
    <citation type="submission" date="2016-11" db="EMBL/GenBank/DDBJ databases">
        <authorList>
            <person name="Varghese N."/>
            <person name="Submissions S."/>
        </authorList>
    </citation>
    <scope>NUCLEOTIDE SEQUENCE [LARGE SCALE GENOMIC DNA]</scope>
    <source>
        <strain evidence="3">DSM 10349</strain>
    </source>
</reference>
<dbReference type="PANTHER" id="PTHR33169:SF14">
    <property type="entry name" value="TRANSCRIPTIONAL REGULATOR RV3488"/>
    <property type="match status" value="1"/>
</dbReference>
<dbReference type="InterPro" id="IPR052509">
    <property type="entry name" value="Metal_resp_DNA-bind_regulator"/>
</dbReference>
<dbReference type="InterPro" id="IPR005149">
    <property type="entry name" value="Tscrpt_reg_PadR_N"/>
</dbReference>
<evidence type="ECO:0000259" key="1">
    <source>
        <dbReference type="Pfam" id="PF03551"/>
    </source>
</evidence>
<organism evidence="2 3">
    <name type="scientific">Desulforamulus aeronauticus DSM 10349</name>
    <dbReference type="NCBI Taxonomy" id="1121421"/>
    <lineage>
        <taxon>Bacteria</taxon>
        <taxon>Bacillati</taxon>
        <taxon>Bacillota</taxon>
        <taxon>Clostridia</taxon>
        <taxon>Eubacteriales</taxon>
        <taxon>Peptococcaceae</taxon>
        <taxon>Desulforamulus</taxon>
    </lineage>
</organism>